<feature type="region of interest" description="Disordered" evidence="7">
    <location>
        <begin position="1011"/>
        <end position="1031"/>
    </location>
</feature>
<comment type="similarity">
    <text evidence="2">Belongs to the group II decarboxylase family.</text>
</comment>
<name>A0A6V8KYV7_9ACTN</name>
<dbReference type="EMBL" id="BLPG01000001">
    <property type="protein sequence ID" value="GFJ90292.1"/>
    <property type="molecule type" value="Genomic_DNA"/>
</dbReference>
<dbReference type="Gene3D" id="3.40.640.10">
    <property type="entry name" value="Type I PLP-dependent aspartate aminotransferase-like (Major domain)"/>
    <property type="match status" value="1"/>
</dbReference>
<evidence type="ECO:0000256" key="4">
    <source>
        <dbReference type="ARBA" id="ARBA00022898"/>
    </source>
</evidence>
<dbReference type="Gene3D" id="3.90.1150.170">
    <property type="match status" value="1"/>
</dbReference>
<evidence type="ECO:0000313" key="8">
    <source>
        <dbReference type="EMBL" id="GFJ90292.1"/>
    </source>
</evidence>
<dbReference type="InterPro" id="IPR002129">
    <property type="entry name" value="PyrdxlP-dep_de-COase"/>
</dbReference>
<feature type="modified residue" description="N6-(pyridoxal phosphate)lysine" evidence="6">
    <location>
        <position position="800"/>
    </location>
</feature>
<dbReference type="GO" id="GO:0004058">
    <property type="term" value="F:aromatic-L-amino-acid decarboxylase activity"/>
    <property type="evidence" value="ECO:0007669"/>
    <property type="project" value="UniProtKB-ARBA"/>
</dbReference>
<dbReference type="GO" id="GO:0005737">
    <property type="term" value="C:cytoplasm"/>
    <property type="evidence" value="ECO:0007669"/>
    <property type="project" value="TreeGrafter"/>
</dbReference>
<reference evidence="8 9" key="1">
    <citation type="submission" date="2020-03" db="EMBL/GenBank/DDBJ databases">
        <title>Whole genome shotgun sequence of Phytohabitans rumicis NBRC 108638.</title>
        <authorList>
            <person name="Komaki H."/>
            <person name="Tamura T."/>
        </authorList>
    </citation>
    <scope>NUCLEOTIDE SEQUENCE [LARGE SCALE GENOMIC DNA]</scope>
    <source>
        <strain evidence="8 9">NBRC 108638</strain>
    </source>
</reference>
<keyword evidence="3" id="KW-0210">Decarboxylase</keyword>
<dbReference type="PANTHER" id="PTHR45677">
    <property type="entry name" value="GLUTAMATE DECARBOXYLASE-RELATED"/>
    <property type="match status" value="1"/>
</dbReference>
<evidence type="ECO:0000256" key="2">
    <source>
        <dbReference type="ARBA" id="ARBA00009533"/>
    </source>
</evidence>
<evidence type="ECO:0000256" key="3">
    <source>
        <dbReference type="ARBA" id="ARBA00022793"/>
    </source>
</evidence>
<accession>A0A6V8KYV7</accession>
<dbReference type="AlphaFoldDB" id="A0A6V8KYV7"/>
<keyword evidence="9" id="KW-1185">Reference proteome</keyword>
<dbReference type="RefSeq" id="WP_173077672.1">
    <property type="nucleotide sequence ID" value="NZ_BAABJB010000024.1"/>
</dbReference>
<gene>
    <name evidence="8" type="ORF">Prum_039340</name>
</gene>
<evidence type="ECO:0000256" key="7">
    <source>
        <dbReference type="SAM" id="MobiDB-lite"/>
    </source>
</evidence>
<dbReference type="InterPro" id="IPR015421">
    <property type="entry name" value="PyrdxlP-dep_Trfase_major"/>
</dbReference>
<evidence type="ECO:0000256" key="1">
    <source>
        <dbReference type="ARBA" id="ARBA00001933"/>
    </source>
</evidence>
<dbReference type="PANTHER" id="PTHR45677:SF8">
    <property type="entry name" value="CYSTEINE SULFINIC ACID DECARBOXYLASE"/>
    <property type="match status" value="1"/>
</dbReference>
<dbReference type="InterPro" id="IPR015424">
    <property type="entry name" value="PyrdxlP-dep_Trfase"/>
</dbReference>
<sequence>MTATTSAAADAATQRAGRVSAWRATLSSAGALSWRFADRYAVVLAQLERDAPPKTVEAALATAVHDPGAAVALLAGTPRPPAQETQGGSNPAVGGAGPVVSLVRDLVARHPDVTRFVEAQPRLEQTAVPIHPSRQAHLVRAASHELVALRWPAESVAARSRHQSRIKPALSAASRAAPLSIKAHDEYAVVDVPDGDPWVFAPNLGRTLEDRLRSRDLDATQRSALVESLAALRAAMTDQGLVWQGFAPRNMFLRGGQVVLIDFEESVDASQDPARAAECLLWHRVFFADCLTAEETVRLFAPVDGGPDVPDDYPMPADDFERALLGVDMVTWRQRRELLEASVALEGRHTRPTRDRDSGVLHGHELGHFWGDFIPVELEVRLFRHLTAVAEPAQLVACLEAFEAAMEADICRSLRRHASGMPDPSAPRTAALVEALDAIGVERLAAHRMEAEHWYQRLTTDPGRLVDELLYSAGTAIGGLDRELLDTYLVGSGAARKGHEESLAAATRIGLDFVHRADDGEPYLRYRSPTDLASLLDRPLPSEGSDLDAVLADLEAKIVPYSVSQSHPRYLAFPDSGNAIAAMAGGLLGRLLNQNLIAVDRSAPAATFVEIQVIEWLRDLVGYESAPLTDLRGVKDVAGLWATGGHLSNHLAILVALGRRFPEVRRHGLPAMGTRPTVVMAGPIAHYSHSDAAFHLGLGWDGIVNVGARSGYTTDPAAVEAALADPPAGTTPFMVVGVAGNCRTTGLDDLATLAEICRRHGVWFHVDACHGGSLIFSERLRRRHLAGIEHADSVSLDPHKGLFTPYPSSYVLFRQRGVLTQFSRHETAVMADDCWDLGLITPFLGSRGFESLATWTLLRHVGVRRLGDLVESRQAHVRYLERRIDETGLFISLNDVDFYRLAFVLCPPTIRQAIRALPPERRRHAARVVSQYTSRLNAMLYQSGEVCFDEHTLADLADRIGAGADISYTIMAACPGNPLITQADLDRAVEYLTHAARPLVPAMLADITGARPAGGTGRPTVAGPAGWSDVP</sequence>
<evidence type="ECO:0000313" key="9">
    <source>
        <dbReference type="Proteomes" id="UP000482960"/>
    </source>
</evidence>
<comment type="cofactor">
    <cofactor evidence="1 6">
        <name>pyridoxal 5'-phosphate</name>
        <dbReference type="ChEBI" id="CHEBI:597326"/>
    </cofactor>
</comment>
<dbReference type="Proteomes" id="UP000482960">
    <property type="component" value="Unassembled WGS sequence"/>
</dbReference>
<protein>
    <recommendedName>
        <fullName evidence="10">Aspartate aminotransferase family protein</fullName>
    </recommendedName>
</protein>
<comment type="caution">
    <text evidence="8">The sequence shown here is derived from an EMBL/GenBank/DDBJ whole genome shotgun (WGS) entry which is preliminary data.</text>
</comment>
<dbReference type="GO" id="GO:0030170">
    <property type="term" value="F:pyridoxal phosphate binding"/>
    <property type="evidence" value="ECO:0007669"/>
    <property type="project" value="InterPro"/>
</dbReference>
<organism evidence="8 9">
    <name type="scientific">Phytohabitans rumicis</name>
    <dbReference type="NCBI Taxonomy" id="1076125"/>
    <lineage>
        <taxon>Bacteria</taxon>
        <taxon>Bacillati</taxon>
        <taxon>Actinomycetota</taxon>
        <taxon>Actinomycetes</taxon>
        <taxon>Micromonosporales</taxon>
        <taxon>Micromonosporaceae</taxon>
    </lineage>
</organism>
<keyword evidence="4 6" id="KW-0663">Pyridoxal phosphate</keyword>
<reference evidence="8 9" key="2">
    <citation type="submission" date="2020-03" db="EMBL/GenBank/DDBJ databases">
        <authorList>
            <person name="Ichikawa N."/>
            <person name="Kimura A."/>
            <person name="Kitahashi Y."/>
            <person name="Uohara A."/>
        </authorList>
    </citation>
    <scope>NUCLEOTIDE SEQUENCE [LARGE SCALE GENOMIC DNA]</scope>
    <source>
        <strain evidence="8 9">NBRC 108638</strain>
    </source>
</reference>
<dbReference type="SUPFAM" id="SSF53383">
    <property type="entry name" value="PLP-dependent transferases"/>
    <property type="match status" value="1"/>
</dbReference>
<evidence type="ECO:0000256" key="6">
    <source>
        <dbReference type="PIRSR" id="PIRSR602129-50"/>
    </source>
</evidence>
<keyword evidence="5" id="KW-0456">Lyase</keyword>
<dbReference type="Pfam" id="PF00282">
    <property type="entry name" value="Pyridoxal_deC"/>
    <property type="match status" value="1"/>
</dbReference>
<proteinExistence type="inferred from homology"/>
<evidence type="ECO:0008006" key="10">
    <source>
        <dbReference type="Google" id="ProtNLM"/>
    </source>
</evidence>
<evidence type="ECO:0000256" key="5">
    <source>
        <dbReference type="ARBA" id="ARBA00023239"/>
    </source>
</evidence>
<dbReference type="GO" id="GO:0019752">
    <property type="term" value="P:carboxylic acid metabolic process"/>
    <property type="evidence" value="ECO:0007669"/>
    <property type="project" value="InterPro"/>
</dbReference>